<reference evidence="2 3" key="1">
    <citation type="submission" date="2024-02" db="EMBL/GenBank/DDBJ databases">
        <title>Chromosome-scale genome assembly of the rough periwinkle Littorina saxatilis.</title>
        <authorList>
            <person name="De Jode A."/>
            <person name="Faria R."/>
            <person name="Formenti G."/>
            <person name="Sims Y."/>
            <person name="Smith T.P."/>
            <person name="Tracey A."/>
            <person name="Wood J.M.D."/>
            <person name="Zagrodzka Z.B."/>
            <person name="Johannesson K."/>
            <person name="Butlin R.K."/>
            <person name="Leder E.H."/>
        </authorList>
    </citation>
    <scope>NUCLEOTIDE SEQUENCE [LARGE SCALE GENOMIC DNA]</scope>
    <source>
        <strain evidence="2">Snail1</strain>
        <tissue evidence="2">Muscle</tissue>
    </source>
</reference>
<dbReference type="Proteomes" id="UP001374579">
    <property type="component" value="Unassembled WGS sequence"/>
</dbReference>
<evidence type="ECO:0000313" key="3">
    <source>
        <dbReference type="Proteomes" id="UP001374579"/>
    </source>
</evidence>
<name>A0AAN9BMX0_9CAEN</name>
<feature type="chain" id="PRO_5043027640" evidence="1">
    <location>
        <begin position="20"/>
        <end position="78"/>
    </location>
</feature>
<keyword evidence="1" id="KW-0732">Signal</keyword>
<comment type="caution">
    <text evidence="2">The sequence shown here is derived from an EMBL/GenBank/DDBJ whole genome shotgun (WGS) entry which is preliminary data.</text>
</comment>
<proteinExistence type="predicted"/>
<keyword evidence="3" id="KW-1185">Reference proteome</keyword>
<organism evidence="2 3">
    <name type="scientific">Littorina saxatilis</name>
    <dbReference type="NCBI Taxonomy" id="31220"/>
    <lineage>
        <taxon>Eukaryota</taxon>
        <taxon>Metazoa</taxon>
        <taxon>Spiralia</taxon>
        <taxon>Lophotrochozoa</taxon>
        <taxon>Mollusca</taxon>
        <taxon>Gastropoda</taxon>
        <taxon>Caenogastropoda</taxon>
        <taxon>Littorinimorpha</taxon>
        <taxon>Littorinoidea</taxon>
        <taxon>Littorinidae</taxon>
        <taxon>Littorina</taxon>
    </lineage>
</organism>
<evidence type="ECO:0000256" key="1">
    <source>
        <dbReference type="SAM" id="SignalP"/>
    </source>
</evidence>
<protein>
    <submittedName>
        <fullName evidence="2">Uncharacterized protein</fullName>
    </submittedName>
</protein>
<sequence length="78" mass="8393">MKLLFACLLAVSCLAVVLSTPSDDSECAGHMQECDPDLEHGYVNAGKGQCCLNFEWCMGHQLEGGQLVHKCTPILPGK</sequence>
<dbReference type="AlphaFoldDB" id="A0AAN9BMX0"/>
<feature type="signal peptide" evidence="1">
    <location>
        <begin position="1"/>
        <end position="19"/>
    </location>
</feature>
<dbReference type="EMBL" id="JBAMIC010000004">
    <property type="protein sequence ID" value="KAK7108066.1"/>
    <property type="molecule type" value="Genomic_DNA"/>
</dbReference>
<evidence type="ECO:0000313" key="2">
    <source>
        <dbReference type="EMBL" id="KAK7108066.1"/>
    </source>
</evidence>
<gene>
    <name evidence="2" type="ORF">V1264_015868</name>
</gene>
<accession>A0AAN9BMX0</accession>